<keyword evidence="2" id="KW-0472">Membrane</keyword>
<evidence type="ECO:0008006" key="5">
    <source>
        <dbReference type="Google" id="ProtNLM"/>
    </source>
</evidence>
<name>A0A172TB10_9DEIO</name>
<feature type="compositionally biased region" description="Basic and acidic residues" evidence="1">
    <location>
        <begin position="322"/>
        <end position="338"/>
    </location>
</feature>
<dbReference type="AlphaFoldDB" id="A0A172TB10"/>
<keyword evidence="2" id="KW-1133">Transmembrane helix</keyword>
<feature type="region of interest" description="Disordered" evidence="1">
    <location>
        <begin position="239"/>
        <end position="338"/>
    </location>
</feature>
<accession>A0A172TB10</accession>
<dbReference type="Pfam" id="PF07332">
    <property type="entry name" value="Phage_holin_3_6"/>
    <property type="match status" value="1"/>
</dbReference>
<dbReference type="Proteomes" id="UP000077363">
    <property type="component" value="Chromosome"/>
</dbReference>
<evidence type="ECO:0000256" key="2">
    <source>
        <dbReference type="SAM" id="Phobius"/>
    </source>
</evidence>
<dbReference type="PATRIC" id="fig|1182568.3.peg.2189"/>
<feature type="compositionally biased region" description="Polar residues" evidence="1">
    <location>
        <begin position="184"/>
        <end position="203"/>
    </location>
</feature>
<dbReference type="InterPro" id="IPR009937">
    <property type="entry name" value="Phage_holin_3_6"/>
</dbReference>
<dbReference type="KEGG" id="dpu:SU48_10540"/>
<feature type="compositionally biased region" description="Basic and acidic residues" evidence="1">
    <location>
        <begin position="207"/>
        <end position="221"/>
    </location>
</feature>
<feature type="compositionally biased region" description="Basic and acidic residues" evidence="1">
    <location>
        <begin position="260"/>
        <end position="285"/>
    </location>
</feature>
<dbReference type="STRING" id="1182568.SU48_10540"/>
<feature type="transmembrane region" description="Helical" evidence="2">
    <location>
        <begin position="41"/>
        <end position="68"/>
    </location>
</feature>
<dbReference type="RefSeq" id="WP_064015217.1">
    <property type="nucleotide sequence ID" value="NZ_CP011387.1"/>
</dbReference>
<organism evidence="3 4">
    <name type="scientific">Deinococcus puniceus</name>
    <dbReference type="NCBI Taxonomy" id="1182568"/>
    <lineage>
        <taxon>Bacteria</taxon>
        <taxon>Thermotogati</taxon>
        <taxon>Deinococcota</taxon>
        <taxon>Deinococci</taxon>
        <taxon>Deinococcales</taxon>
        <taxon>Deinococcaceae</taxon>
        <taxon>Deinococcus</taxon>
    </lineage>
</organism>
<feature type="compositionally biased region" description="Basic and acidic residues" evidence="1">
    <location>
        <begin position="133"/>
        <end position="144"/>
    </location>
</feature>
<feature type="transmembrane region" description="Helical" evidence="2">
    <location>
        <begin position="74"/>
        <end position="97"/>
    </location>
</feature>
<evidence type="ECO:0000313" key="3">
    <source>
        <dbReference type="EMBL" id="ANE44136.1"/>
    </source>
</evidence>
<dbReference type="EMBL" id="CP011387">
    <property type="protein sequence ID" value="ANE44136.1"/>
    <property type="molecule type" value="Genomic_DNA"/>
</dbReference>
<reference evidence="3 4" key="1">
    <citation type="submission" date="2015-01" db="EMBL/GenBank/DDBJ databases">
        <title>Deinococcus puniceus/DY1/ whole genome sequencing.</title>
        <authorList>
            <person name="Kim M.K."/>
            <person name="Srinivasan S."/>
            <person name="Lee J.-J."/>
        </authorList>
    </citation>
    <scope>NUCLEOTIDE SEQUENCE [LARGE SCALE GENOMIC DNA]</scope>
    <source>
        <strain evidence="3 4">DY1</strain>
    </source>
</reference>
<keyword evidence="2" id="KW-0812">Transmembrane</keyword>
<dbReference type="OrthoDB" id="63733at2"/>
<gene>
    <name evidence="3" type="ORF">SU48_10540</name>
</gene>
<keyword evidence="4" id="KW-1185">Reference proteome</keyword>
<proteinExistence type="predicted"/>
<sequence length="338" mass="35151">MEERKSMGGAIVDVFDAAVTLVKSEISGVARRVGDVAKAKGIGVVLLLAASGPLILGLIFLILAVYFGLVRLGLGWWAAALLIALFSFALTGALVFLGIKRLGAEVKTDDASARRSGPMTEDEMLEARYQAEQKALKDGQKTEAKTTGAPVTQTSGTAGGYKVADTGSKPATYVPGGKSIETPAATQTHSTPKNEPGRSNTTGGVDMTRDPDLHTAGETRVISESEGRATIRVEGGTTTIPVFESKPDGEAQVYGSGLNKKIDGSDTHEDSSGHGNADHSADDGGGHSGGHGHGGHAHDPNIQHPVVLKDAPGIKVSTTPTYRDEMDKDSVNVNKKES</sequence>
<feature type="region of interest" description="Disordered" evidence="1">
    <location>
        <begin position="133"/>
        <end position="221"/>
    </location>
</feature>
<protein>
    <recommendedName>
        <fullName evidence="5">Phage holin family protein</fullName>
    </recommendedName>
</protein>
<evidence type="ECO:0000313" key="4">
    <source>
        <dbReference type="Proteomes" id="UP000077363"/>
    </source>
</evidence>
<evidence type="ECO:0000256" key="1">
    <source>
        <dbReference type="SAM" id="MobiDB-lite"/>
    </source>
</evidence>